<dbReference type="PANTHER" id="PTHR24037:SF10">
    <property type="entry name" value="MUCIN-13"/>
    <property type="match status" value="1"/>
</dbReference>
<evidence type="ECO:0000256" key="10">
    <source>
        <dbReference type="SAM" id="MobiDB-lite"/>
    </source>
</evidence>
<feature type="compositionally biased region" description="Polar residues" evidence="10">
    <location>
        <begin position="616"/>
        <end position="627"/>
    </location>
</feature>
<keyword evidence="2" id="KW-1003">Cell membrane</keyword>
<dbReference type="STRING" id="106582.ENSMZEP00005020125"/>
<feature type="region of interest" description="Disordered" evidence="10">
    <location>
        <begin position="566"/>
        <end position="692"/>
    </location>
</feature>
<feature type="domain" description="EGF-like" evidence="13">
    <location>
        <begin position="305"/>
        <end position="346"/>
    </location>
</feature>
<keyword evidence="4" id="KW-0732">Signal</keyword>
<feature type="compositionally biased region" description="Polar residues" evidence="10">
    <location>
        <begin position="634"/>
        <end position="646"/>
    </location>
</feature>
<reference evidence="14" key="3">
    <citation type="submission" date="2025-09" db="UniProtKB">
        <authorList>
            <consortium name="Ensembl"/>
        </authorList>
    </citation>
    <scope>IDENTIFICATION</scope>
</reference>
<evidence type="ECO:0000256" key="11">
    <source>
        <dbReference type="SAM" id="Phobius"/>
    </source>
</evidence>
<comment type="caution">
    <text evidence="9">Lacks conserved residue(s) required for the propagation of feature annotation.</text>
</comment>
<proteinExistence type="predicted"/>
<evidence type="ECO:0000256" key="3">
    <source>
        <dbReference type="ARBA" id="ARBA00022536"/>
    </source>
</evidence>
<keyword evidence="6 11" id="KW-0472">Membrane</keyword>
<dbReference type="PROSITE" id="PS50026">
    <property type="entry name" value="EGF_3"/>
    <property type="match status" value="1"/>
</dbReference>
<dbReference type="GO" id="GO:0005886">
    <property type="term" value="C:plasma membrane"/>
    <property type="evidence" value="ECO:0007669"/>
    <property type="project" value="UniProtKB-SubCell"/>
</dbReference>
<sequence length="692" mass="75158">NFRFRRRSNYNNNRPSNYNNNSPSNYNNNRPSNYNNNRPSNYNNNSPSNYNNNRPSNYNNNSPSNYNNNRPSNYNNNRPSNYNNNRPSNYNNNSPSNYNNNRPSNYNNNRPSNYNNNSPSNYNNNRPSNYNNNSPSNYNNNRPPTTTTTALPTTTTTGPPTTTTTALPTTTTTGPPTTTTTALPTTTTTGLPTTTTTGLPTTTTTTGLPTTTTTALPTTTTTGPPTTTTTGLPTTTTTTGLPTTTTTGPPTTTTTGLPTTTTTGLPTTTTTGPATPTTTGPATTTTGPATPTTTGPATTTTTTPFKDPCNPNPCGTGSTCEVRYNNTYVCLCLAGDSYNNVSNSCERSRVFPGNLQVKKTFKDEMTDTTSKEFIETANEIIAELDEVYNEMNGYSKSIVLKLLPRTTRVSRASSEVIASVQIIFEASSKITDDQVVQTLKACMDCSVIEKTFNITNLCDDTPCDEHSTNCKSGDGTFSCICNKGYMQTDYSNRMCIACPFGKELKDNECVPCSFGYSGFNCSENWQLILVIVGPVLGGLLLIALILLAVVATQKLNISFKKSKSAEMEKPYTNPSSAAQPMASNKLGHSQGVSFNRSGNGNSGFQNGGAPVFPRAATTTNSWDNRTNLEMKPSNGRQNFGHMNSGSRLYDESYDQAQSQNNSYAQNQPTMNPYTQNQGQSNPYYTHDDGRRY</sequence>
<dbReference type="PANTHER" id="PTHR24037">
    <property type="entry name" value="HEART DEVELOPMENT PROTEIN WITH EGF-LIKE DOMAINS 1"/>
    <property type="match status" value="1"/>
</dbReference>
<evidence type="ECO:0000256" key="8">
    <source>
        <dbReference type="ARBA" id="ARBA00023180"/>
    </source>
</evidence>
<evidence type="ECO:0000256" key="1">
    <source>
        <dbReference type="ARBA" id="ARBA00004236"/>
    </source>
</evidence>
<dbReference type="Ensembl" id="ENSMZET00005020772.1">
    <property type="protein sequence ID" value="ENSMZEP00005020125.1"/>
    <property type="gene ID" value="ENSMZEG00005015102.1"/>
</dbReference>
<keyword evidence="11" id="KW-0812">Transmembrane</keyword>
<feature type="transmembrane region" description="Helical" evidence="11">
    <location>
        <begin position="527"/>
        <end position="551"/>
    </location>
</feature>
<dbReference type="AlphaFoldDB" id="A0A3P9CCT9"/>
<dbReference type="InterPro" id="IPR000742">
    <property type="entry name" value="EGF"/>
</dbReference>
<evidence type="ECO:0000259" key="13">
    <source>
        <dbReference type="PROSITE" id="PS50026"/>
    </source>
</evidence>
<feature type="region of interest" description="Disordered" evidence="10">
    <location>
        <begin position="1"/>
        <end position="309"/>
    </location>
</feature>
<keyword evidence="5" id="KW-0677">Repeat</keyword>
<dbReference type="GeneTree" id="ENSGT00710000106813"/>
<name>A0A3P9CCT9_9CICH</name>
<accession>A0A3P9CCT9</accession>
<evidence type="ECO:0000259" key="12">
    <source>
        <dbReference type="PROSITE" id="PS50024"/>
    </source>
</evidence>
<feature type="domain" description="SEA" evidence="12">
    <location>
        <begin position="347"/>
        <end position="460"/>
    </location>
</feature>
<evidence type="ECO:0000256" key="2">
    <source>
        <dbReference type="ARBA" id="ARBA00022475"/>
    </source>
</evidence>
<keyword evidence="8" id="KW-0325">Glycoprotein</keyword>
<keyword evidence="15" id="KW-1185">Reference proteome</keyword>
<evidence type="ECO:0000256" key="4">
    <source>
        <dbReference type="ARBA" id="ARBA00022729"/>
    </source>
</evidence>
<keyword evidence="11" id="KW-1133">Transmembrane helix</keyword>
<evidence type="ECO:0000256" key="9">
    <source>
        <dbReference type="PROSITE-ProRule" id="PRU00076"/>
    </source>
</evidence>
<protein>
    <submittedName>
        <fullName evidence="14">Protein HEG homolog 1</fullName>
    </submittedName>
</protein>
<evidence type="ECO:0000313" key="14">
    <source>
        <dbReference type="Ensembl" id="ENSMZEP00005020125.1"/>
    </source>
</evidence>
<keyword evidence="7" id="KW-1015">Disulfide bond</keyword>
<feature type="compositionally biased region" description="Polar residues" evidence="10">
    <location>
        <begin position="572"/>
        <end position="582"/>
    </location>
</feature>
<evidence type="ECO:0000256" key="7">
    <source>
        <dbReference type="ARBA" id="ARBA00023157"/>
    </source>
</evidence>
<reference evidence="14" key="2">
    <citation type="submission" date="2025-08" db="UniProtKB">
        <authorList>
            <consortium name="Ensembl"/>
        </authorList>
    </citation>
    <scope>IDENTIFICATION</scope>
</reference>
<comment type="subcellular location">
    <subcellularLocation>
        <location evidence="1">Cell membrane</location>
    </subcellularLocation>
</comment>
<feature type="compositionally biased region" description="Polar residues" evidence="10">
    <location>
        <begin position="668"/>
        <end position="683"/>
    </location>
</feature>
<dbReference type="Proteomes" id="UP000265160">
    <property type="component" value="LG8"/>
</dbReference>
<dbReference type="InterPro" id="IPR000082">
    <property type="entry name" value="SEA_dom"/>
</dbReference>
<dbReference type="PROSITE" id="PS50024">
    <property type="entry name" value="SEA"/>
    <property type="match status" value="1"/>
</dbReference>
<evidence type="ECO:0000313" key="15">
    <source>
        <dbReference type="Proteomes" id="UP000265160"/>
    </source>
</evidence>
<evidence type="ECO:0000256" key="5">
    <source>
        <dbReference type="ARBA" id="ARBA00022737"/>
    </source>
</evidence>
<feature type="compositionally biased region" description="Low complexity" evidence="10">
    <location>
        <begin position="655"/>
        <end position="667"/>
    </location>
</feature>
<reference evidence="14 15" key="1">
    <citation type="journal article" date="2014" name="Nature">
        <title>The genomic substrate for adaptive radiation in African cichlid fish.</title>
        <authorList>
            <person name="Brawand D."/>
            <person name="Wagner C.E."/>
            <person name="Li Y.I."/>
            <person name="Malinsky M."/>
            <person name="Keller I."/>
            <person name="Fan S."/>
            <person name="Simakov O."/>
            <person name="Ng A.Y."/>
            <person name="Lim Z.W."/>
            <person name="Bezault E."/>
            <person name="Turner-Maier J."/>
            <person name="Johnson J."/>
            <person name="Alcazar R."/>
            <person name="Noh H.J."/>
            <person name="Russell P."/>
            <person name="Aken B."/>
            <person name="Alfoldi J."/>
            <person name="Amemiya C."/>
            <person name="Azzouzi N."/>
            <person name="Baroiller J.F."/>
            <person name="Barloy-Hubler F."/>
            <person name="Berlin A."/>
            <person name="Bloomquist R."/>
            <person name="Carleton K.L."/>
            <person name="Conte M.A."/>
            <person name="D'Cotta H."/>
            <person name="Eshel O."/>
            <person name="Gaffney L."/>
            <person name="Galibert F."/>
            <person name="Gante H.F."/>
            <person name="Gnerre S."/>
            <person name="Greuter L."/>
            <person name="Guyon R."/>
            <person name="Haddad N.S."/>
            <person name="Haerty W."/>
            <person name="Harris R.M."/>
            <person name="Hofmann H.A."/>
            <person name="Hourlier T."/>
            <person name="Hulata G."/>
            <person name="Jaffe D.B."/>
            <person name="Lara M."/>
            <person name="Lee A.P."/>
            <person name="MacCallum I."/>
            <person name="Mwaiko S."/>
            <person name="Nikaido M."/>
            <person name="Nishihara H."/>
            <person name="Ozouf-Costaz C."/>
            <person name="Penman D.J."/>
            <person name="Przybylski D."/>
            <person name="Rakotomanga M."/>
            <person name="Renn S.C.P."/>
            <person name="Ribeiro F.J."/>
            <person name="Ron M."/>
            <person name="Salzburger W."/>
            <person name="Sanchez-Pulido L."/>
            <person name="Santos M.E."/>
            <person name="Searle S."/>
            <person name="Sharpe T."/>
            <person name="Swofford R."/>
            <person name="Tan F.J."/>
            <person name="Williams L."/>
            <person name="Young S."/>
            <person name="Yin S."/>
            <person name="Okada N."/>
            <person name="Kocher T.D."/>
            <person name="Miska E.A."/>
            <person name="Lander E.S."/>
            <person name="Venkatesh B."/>
            <person name="Fernald R.D."/>
            <person name="Meyer A."/>
            <person name="Ponting C.P."/>
            <person name="Streelman J.T."/>
            <person name="Lindblad-Toh K."/>
            <person name="Seehausen O."/>
            <person name="Di Palma F."/>
        </authorList>
    </citation>
    <scope>NUCLEOTIDE SEQUENCE</scope>
</reference>
<dbReference type="SMART" id="SM00181">
    <property type="entry name" value="EGF"/>
    <property type="match status" value="2"/>
</dbReference>
<evidence type="ECO:0000256" key="6">
    <source>
        <dbReference type="ARBA" id="ARBA00023136"/>
    </source>
</evidence>
<organism evidence="14 15">
    <name type="scientific">Maylandia zebra</name>
    <name type="common">zebra mbuna</name>
    <dbReference type="NCBI Taxonomy" id="106582"/>
    <lineage>
        <taxon>Eukaryota</taxon>
        <taxon>Metazoa</taxon>
        <taxon>Chordata</taxon>
        <taxon>Craniata</taxon>
        <taxon>Vertebrata</taxon>
        <taxon>Euteleostomi</taxon>
        <taxon>Actinopterygii</taxon>
        <taxon>Neopterygii</taxon>
        <taxon>Teleostei</taxon>
        <taxon>Neoteleostei</taxon>
        <taxon>Acanthomorphata</taxon>
        <taxon>Ovalentaria</taxon>
        <taxon>Cichlomorphae</taxon>
        <taxon>Cichliformes</taxon>
        <taxon>Cichlidae</taxon>
        <taxon>African cichlids</taxon>
        <taxon>Pseudocrenilabrinae</taxon>
        <taxon>Haplochromini</taxon>
        <taxon>Maylandia</taxon>
        <taxon>Maylandia zebra complex</taxon>
    </lineage>
</organism>
<feature type="compositionally biased region" description="Low complexity" evidence="10">
    <location>
        <begin position="591"/>
        <end position="608"/>
    </location>
</feature>
<feature type="compositionally biased region" description="Low complexity" evidence="10">
    <location>
        <begin position="9"/>
        <end position="304"/>
    </location>
</feature>
<keyword evidence="3 9" id="KW-0245">EGF-like domain</keyword>